<accession>A0ABS0D2Q5</accession>
<sequence>MYVKMTKRDNKSGTVRYLHLAHNVWDPEKGRATPKVLFTFGREDELDRDAVKRLVGSLSRLLEPGDALAAGATGEGLEFVSSRPFGGTYVLDHLWKRLGMETIVTRLGQPRRGRPRDMTATERTLFALVANRALAPSSKLAAAGWVNHDVHIDRLAETSDDACYRAMDWLHSVTDDLERQVFDQVATLLNLEVDLLFFDTTSTYFETGADEPVERDDRGHPVPAGDDADGSGSGSGS</sequence>
<proteinExistence type="predicted"/>
<evidence type="ECO:0000313" key="3">
    <source>
        <dbReference type="Proteomes" id="UP000702209"/>
    </source>
</evidence>
<dbReference type="EMBL" id="JADLQX010000180">
    <property type="protein sequence ID" value="MBF6303121.1"/>
    <property type="molecule type" value="Genomic_DNA"/>
</dbReference>
<dbReference type="Proteomes" id="UP000702209">
    <property type="component" value="Unassembled WGS sequence"/>
</dbReference>
<feature type="non-terminal residue" evidence="2">
    <location>
        <position position="237"/>
    </location>
</feature>
<comment type="caution">
    <text evidence="2">The sequence shown here is derived from an EMBL/GenBank/DDBJ whole genome shotgun (WGS) entry which is preliminary data.</text>
</comment>
<evidence type="ECO:0000256" key="1">
    <source>
        <dbReference type="SAM" id="MobiDB-lite"/>
    </source>
</evidence>
<protein>
    <submittedName>
        <fullName evidence="2">Transposase</fullName>
    </submittedName>
</protein>
<keyword evidence="3" id="KW-1185">Reference proteome</keyword>
<gene>
    <name evidence="2" type="ORF">IU459_37345</name>
</gene>
<name>A0ABS0D2Q5_9NOCA</name>
<reference evidence="2 3" key="1">
    <citation type="submission" date="2020-10" db="EMBL/GenBank/DDBJ databases">
        <title>Identification of Nocardia species via Next-generation sequencing and recognition of intraspecies genetic diversity.</title>
        <authorList>
            <person name="Li P."/>
            <person name="Li P."/>
            <person name="Lu B."/>
        </authorList>
    </citation>
    <scope>NUCLEOTIDE SEQUENCE [LARGE SCALE GENOMIC DNA]</scope>
    <source>
        <strain evidence="2 3">BJ06-0157</strain>
    </source>
</reference>
<feature type="region of interest" description="Disordered" evidence="1">
    <location>
        <begin position="207"/>
        <end position="237"/>
    </location>
</feature>
<organism evidence="2 3">
    <name type="scientific">Nocardia amamiensis</name>
    <dbReference type="NCBI Taxonomy" id="404578"/>
    <lineage>
        <taxon>Bacteria</taxon>
        <taxon>Bacillati</taxon>
        <taxon>Actinomycetota</taxon>
        <taxon>Actinomycetes</taxon>
        <taxon>Mycobacteriales</taxon>
        <taxon>Nocardiaceae</taxon>
        <taxon>Nocardia</taxon>
    </lineage>
</organism>
<evidence type="ECO:0000313" key="2">
    <source>
        <dbReference type="EMBL" id="MBF6303121.1"/>
    </source>
</evidence>